<dbReference type="EMBL" id="CABVQI010000033">
    <property type="protein sequence ID" value="VWD45248.1"/>
    <property type="molecule type" value="Genomic_DNA"/>
</dbReference>
<dbReference type="AlphaFoldDB" id="A0A6P3AKF9"/>
<evidence type="ECO:0000313" key="2">
    <source>
        <dbReference type="EMBL" id="VWD45248.1"/>
    </source>
</evidence>
<dbReference type="Proteomes" id="UP000494274">
    <property type="component" value="Unassembled WGS sequence"/>
</dbReference>
<feature type="compositionally biased region" description="Basic and acidic residues" evidence="1">
    <location>
        <begin position="64"/>
        <end position="75"/>
    </location>
</feature>
<evidence type="ECO:0000313" key="3">
    <source>
        <dbReference type="Proteomes" id="UP000494274"/>
    </source>
</evidence>
<dbReference type="RefSeq" id="WP_175047379.1">
    <property type="nucleotide sequence ID" value="NZ_CABVQI010000033.1"/>
</dbReference>
<sequence length="81" mass="9198">MAKKFPLHPVHPERICWGCDNYCPTHAMRCGNGSSRTQHPSELLGDDWYRYGDWGIEGADADDEHEHEHEHEHATEAGGQS</sequence>
<feature type="region of interest" description="Disordered" evidence="1">
    <location>
        <begin position="57"/>
        <end position="81"/>
    </location>
</feature>
<proteinExistence type="predicted"/>
<dbReference type="InterPro" id="IPR021430">
    <property type="entry name" value="DUF3079"/>
</dbReference>
<reference evidence="2 3" key="1">
    <citation type="submission" date="2019-09" db="EMBL/GenBank/DDBJ databases">
        <authorList>
            <person name="Depoorter E."/>
        </authorList>
    </citation>
    <scope>NUCLEOTIDE SEQUENCE [LARGE SCALE GENOMIC DNA]</scope>
    <source>
        <strain evidence="2">R-18112</strain>
    </source>
</reference>
<name>A0A6P3AKF9_BURL3</name>
<organism evidence="2 3">
    <name type="scientific">Burkholderia lata (strain ATCC 17760 / DSM 23089 / LMG 22485 / NCIMB 9086 / R18194 / 383)</name>
    <dbReference type="NCBI Taxonomy" id="482957"/>
    <lineage>
        <taxon>Bacteria</taxon>
        <taxon>Pseudomonadati</taxon>
        <taxon>Pseudomonadota</taxon>
        <taxon>Betaproteobacteria</taxon>
        <taxon>Burkholderiales</taxon>
        <taxon>Burkholderiaceae</taxon>
        <taxon>Burkholderia</taxon>
        <taxon>Burkholderia cepacia complex</taxon>
    </lineage>
</organism>
<accession>A0A6P3AKF9</accession>
<protein>
    <recommendedName>
        <fullName evidence="4">DUF3079 domain-containing protein</fullName>
    </recommendedName>
</protein>
<evidence type="ECO:0008006" key="4">
    <source>
        <dbReference type="Google" id="ProtNLM"/>
    </source>
</evidence>
<dbReference type="Pfam" id="PF11278">
    <property type="entry name" value="DUF3079"/>
    <property type="match status" value="1"/>
</dbReference>
<gene>
    <name evidence="2" type="ORF">BLA18112_07080</name>
</gene>
<evidence type="ECO:0000256" key="1">
    <source>
        <dbReference type="SAM" id="MobiDB-lite"/>
    </source>
</evidence>